<keyword evidence="2" id="KW-0547">Nucleotide-binding</keyword>
<dbReference type="GO" id="GO:0016887">
    <property type="term" value="F:ATP hydrolysis activity"/>
    <property type="evidence" value="ECO:0007669"/>
    <property type="project" value="InterPro"/>
</dbReference>
<evidence type="ECO:0000256" key="3">
    <source>
        <dbReference type="ARBA" id="ARBA00022840"/>
    </source>
</evidence>
<evidence type="ECO:0000256" key="2">
    <source>
        <dbReference type="ARBA" id="ARBA00022741"/>
    </source>
</evidence>
<evidence type="ECO:0000256" key="1">
    <source>
        <dbReference type="ARBA" id="ARBA00022737"/>
    </source>
</evidence>
<evidence type="ECO:0000256" key="4">
    <source>
        <dbReference type="SAM" id="MobiDB-lite"/>
    </source>
</evidence>
<dbReference type="Pfam" id="PF16326">
    <property type="entry name" value="ABC_tran_CTD"/>
    <property type="match status" value="1"/>
</dbReference>
<dbReference type="InterPro" id="IPR051309">
    <property type="entry name" value="ABCF_ATPase"/>
</dbReference>
<dbReference type="Gene3D" id="1.10.287.380">
    <property type="entry name" value="Valyl-tRNA synthetase, C-terminal domain"/>
    <property type="match status" value="1"/>
</dbReference>
<dbReference type="RefSeq" id="WP_127007886.1">
    <property type="nucleotide sequence ID" value="NZ_CALMIE010000017.1"/>
</dbReference>
<dbReference type="InterPro" id="IPR032781">
    <property type="entry name" value="ABC_tran_Xtn"/>
</dbReference>
<proteinExistence type="predicted"/>
<dbReference type="PROSITE" id="PS50893">
    <property type="entry name" value="ABC_TRANSPORTER_2"/>
    <property type="match status" value="2"/>
</dbReference>
<organism evidence="6 7">
    <name type="scientific">Veillonella seminalis</name>
    <dbReference type="NCBI Taxonomy" id="1502943"/>
    <lineage>
        <taxon>Bacteria</taxon>
        <taxon>Bacillati</taxon>
        <taxon>Bacillota</taxon>
        <taxon>Negativicutes</taxon>
        <taxon>Veillonellales</taxon>
        <taxon>Veillonellaceae</taxon>
        <taxon>Veillonella</taxon>
    </lineage>
</organism>
<dbReference type="FunFam" id="3.40.50.300:FF:000011">
    <property type="entry name" value="Putative ABC transporter ATP-binding component"/>
    <property type="match status" value="1"/>
</dbReference>
<reference evidence="6 7" key="1">
    <citation type="submission" date="2019-09" db="EMBL/GenBank/DDBJ databases">
        <title>Draft genome sequence of 3 type strains from the CCUG.</title>
        <authorList>
            <person name="Pineiro-Iglesias B."/>
            <person name="Tunovic T."/>
            <person name="Unosson C."/>
            <person name="Inganas E."/>
            <person name="Ohlen M."/>
            <person name="Cardew S."/>
            <person name="Jensie-Markopoulos S."/>
            <person name="Salva-Serra F."/>
            <person name="Jaen-Luchoro D."/>
            <person name="Karlsson R."/>
            <person name="Svensson-Stadler L."/>
            <person name="Chun J."/>
            <person name="Moore E."/>
        </authorList>
    </citation>
    <scope>NUCLEOTIDE SEQUENCE [LARGE SCALE GENOMIC DNA]</scope>
    <source>
        <strain evidence="6 7">CCUG 65427</strain>
    </source>
</reference>
<sequence>MEQIRVIGLSKSFGVLQVFNKVSFEIKHGERVGLVGPNGAGKSTLMKCLLGIEDYDEGQIIKDSATTIGYLQQDINLGDDSLAVEIQKAFADVQYWEQQLLDVSAKLADDPHDESLLKQLARIQDRLDWLGGYDYEAQSRRIAYGLGFSDEDLTKSVSEFSGGQKTRINLAKALVRRPDFLFLDEPTNHLDMDMLEWLENYLSAYGGGILIISHDRYFLDRVTTRIVELDHHKATSYRGNYSRYVEQREAQHKAQQSAYEKQQEYIRKTEEYIDKYRAGIKSKMARGRQSQLNRLERLDAPEQSQTLKFRFPKAEFSADKVLTVEELFLSYGERDIVEDVSFMIRRGEAVALIGPNGAGKSTLLKAITGELTPEAGFIDIGSRVSVGYFSQEHEELHPAWTPVDEIMSHFNYSEEKARNVLGMFMFQGDDVFKEIRDLSGGERARLSLLILFLQGNNFLILDEPTNHLDIPTREVVEDALMNFTGTLLVVSHDRYFLDKVSKRTLVLEPEGVEEYLGNYSYYKAKLKEQQDLAALQAAQSNQNDSRAGGKNRNTGNNSTNSEAGDFGNTDNSNNNDNRDAERNNASEGIKINSFMQAKKLEETETEIARLEATLKMYEVQIQNPALQEDAEALAETAAHMEATNKKLAELYELWEQLAQ</sequence>
<evidence type="ECO:0000259" key="5">
    <source>
        <dbReference type="PROSITE" id="PS50893"/>
    </source>
</evidence>
<dbReference type="CDD" id="cd03221">
    <property type="entry name" value="ABCF_EF-3"/>
    <property type="match status" value="2"/>
</dbReference>
<dbReference type="EMBL" id="WBKH01000008">
    <property type="protein sequence ID" value="KAB1477542.1"/>
    <property type="molecule type" value="Genomic_DNA"/>
</dbReference>
<dbReference type="AlphaFoldDB" id="A0A833FH08"/>
<dbReference type="InterPro" id="IPR032524">
    <property type="entry name" value="ABC_tran_C"/>
</dbReference>
<accession>A0A833FH08</accession>
<dbReference type="InterPro" id="IPR037118">
    <property type="entry name" value="Val-tRNA_synth_C_sf"/>
</dbReference>
<comment type="caution">
    <text evidence="6">The sequence shown here is derived from an EMBL/GenBank/DDBJ whole genome shotgun (WGS) entry which is preliminary data.</text>
</comment>
<dbReference type="Proteomes" id="UP000434554">
    <property type="component" value="Unassembled WGS sequence"/>
</dbReference>
<dbReference type="PROSITE" id="PS00211">
    <property type="entry name" value="ABC_TRANSPORTER_1"/>
    <property type="match status" value="2"/>
</dbReference>
<feature type="domain" description="ABC transporter" evidence="5">
    <location>
        <begin position="322"/>
        <end position="534"/>
    </location>
</feature>
<dbReference type="InterPro" id="IPR003593">
    <property type="entry name" value="AAA+_ATPase"/>
</dbReference>
<dbReference type="SUPFAM" id="SSF52540">
    <property type="entry name" value="P-loop containing nucleoside triphosphate hydrolases"/>
    <property type="match status" value="2"/>
</dbReference>
<dbReference type="PANTHER" id="PTHR42855">
    <property type="entry name" value="ABC TRANSPORTER ATP-BINDING SUBUNIT"/>
    <property type="match status" value="1"/>
</dbReference>
<dbReference type="SMART" id="SM00382">
    <property type="entry name" value="AAA"/>
    <property type="match status" value="2"/>
</dbReference>
<gene>
    <name evidence="6" type="ORF">F8R14_07895</name>
</gene>
<evidence type="ECO:0000313" key="7">
    <source>
        <dbReference type="Proteomes" id="UP000434554"/>
    </source>
</evidence>
<dbReference type="Gene3D" id="3.40.50.300">
    <property type="entry name" value="P-loop containing nucleotide triphosphate hydrolases"/>
    <property type="match status" value="2"/>
</dbReference>
<keyword evidence="1" id="KW-0677">Repeat</keyword>
<dbReference type="FunFam" id="3.40.50.300:FF:000309">
    <property type="entry name" value="ABC transporter ATP-binding protein"/>
    <property type="match status" value="1"/>
</dbReference>
<name>A0A833FH08_9FIRM</name>
<protein>
    <submittedName>
        <fullName evidence="6">ABC-F family ATP-binding cassette domain-containing protein</fullName>
    </submittedName>
</protein>
<feature type="compositionally biased region" description="Polar residues" evidence="4">
    <location>
        <begin position="551"/>
        <end position="562"/>
    </location>
</feature>
<dbReference type="GO" id="GO:0003677">
    <property type="term" value="F:DNA binding"/>
    <property type="evidence" value="ECO:0007669"/>
    <property type="project" value="InterPro"/>
</dbReference>
<keyword evidence="3 6" id="KW-0067">ATP-binding</keyword>
<dbReference type="InterPro" id="IPR027417">
    <property type="entry name" value="P-loop_NTPase"/>
</dbReference>
<dbReference type="Pfam" id="PF12848">
    <property type="entry name" value="ABC_tran_Xtn"/>
    <property type="match status" value="1"/>
</dbReference>
<dbReference type="PANTHER" id="PTHR42855:SF2">
    <property type="entry name" value="DRUG RESISTANCE ABC TRANSPORTER,ATP-BINDING PROTEIN"/>
    <property type="match status" value="1"/>
</dbReference>
<feature type="compositionally biased region" description="Low complexity" evidence="4">
    <location>
        <begin position="535"/>
        <end position="545"/>
    </location>
</feature>
<dbReference type="Pfam" id="PF00005">
    <property type="entry name" value="ABC_tran"/>
    <property type="match status" value="2"/>
</dbReference>
<dbReference type="GeneID" id="83055134"/>
<dbReference type="InterPro" id="IPR003439">
    <property type="entry name" value="ABC_transporter-like_ATP-bd"/>
</dbReference>
<dbReference type="InterPro" id="IPR017871">
    <property type="entry name" value="ABC_transporter-like_CS"/>
</dbReference>
<feature type="region of interest" description="Disordered" evidence="4">
    <location>
        <begin position="535"/>
        <end position="588"/>
    </location>
</feature>
<feature type="domain" description="ABC transporter" evidence="5">
    <location>
        <begin position="4"/>
        <end position="256"/>
    </location>
</feature>
<evidence type="ECO:0000313" key="6">
    <source>
        <dbReference type="EMBL" id="KAB1477542.1"/>
    </source>
</evidence>
<dbReference type="GO" id="GO:0005524">
    <property type="term" value="F:ATP binding"/>
    <property type="evidence" value="ECO:0007669"/>
    <property type="project" value="UniProtKB-KW"/>
</dbReference>